<evidence type="ECO:0000256" key="5">
    <source>
        <dbReference type="ARBA" id="ARBA00022741"/>
    </source>
</evidence>
<dbReference type="STRING" id="999627.SAMN05216236_11214"/>
<dbReference type="GO" id="GO:0015833">
    <property type="term" value="P:peptide transport"/>
    <property type="evidence" value="ECO:0007669"/>
    <property type="project" value="InterPro"/>
</dbReference>
<dbReference type="NCBIfam" id="NF007739">
    <property type="entry name" value="PRK10419.1"/>
    <property type="match status" value="2"/>
</dbReference>
<dbReference type="SMART" id="SM00382">
    <property type="entry name" value="AAA"/>
    <property type="match status" value="2"/>
</dbReference>
<dbReference type="PANTHER" id="PTHR43297:SF2">
    <property type="entry name" value="DIPEPTIDE TRANSPORT ATP-BINDING PROTEIN DPPD"/>
    <property type="match status" value="1"/>
</dbReference>
<dbReference type="PROSITE" id="PS00211">
    <property type="entry name" value="ABC_TRANSPORTER_1"/>
    <property type="match status" value="2"/>
</dbReference>
<evidence type="ECO:0000256" key="3">
    <source>
        <dbReference type="ARBA" id="ARBA00022448"/>
    </source>
</evidence>
<dbReference type="FunFam" id="3.40.50.300:FF:000016">
    <property type="entry name" value="Oligopeptide ABC transporter ATP-binding component"/>
    <property type="match status" value="1"/>
</dbReference>
<dbReference type="Proteomes" id="UP000182466">
    <property type="component" value="Unassembled WGS sequence"/>
</dbReference>
<proteinExistence type="inferred from homology"/>
<dbReference type="InterPro" id="IPR027417">
    <property type="entry name" value="P-loop_NTPase"/>
</dbReference>
<keyword evidence="5" id="KW-0547">Nucleotide-binding</keyword>
<dbReference type="NCBIfam" id="NF008453">
    <property type="entry name" value="PRK11308.1"/>
    <property type="match status" value="2"/>
</dbReference>
<evidence type="ECO:0000256" key="1">
    <source>
        <dbReference type="ARBA" id="ARBA00004417"/>
    </source>
</evidence>
<dbReference type="eggNOG" id="COG4172">
    <property type="taxonomic scope" value="Bacteria"/>
</dbReference>
<comment type="similarity">
    <text evidence="2">Belongs to the ABC transporter superfamily.</text>
</comment>
<dbReference type="Pfam" id="PF08352">
    <property type="entry name" value="oligo_HPY"/>
    <property type="match status" value="2"/>
</dbReference>
<evidence type="ECO:0000256" key="7">
    <source>
        <dbReference type="ARBA" id="ARBA00023136"/>
    </source>
</evidence>
<dbReference type="AlphaFoldDB" id="A0A1I7BTF5"/>
<sequence length="534" mass="58310">MTPLLSVKDLTVRFGATVAVDDVSFDLERGAALGIVGESGSGKSVTCRAVMRLLPPSAQISGSASFEGRDLLQMPETELNRVRGKRIAMIFQNPSSHLDPLMRIGDQVAQTLHKHTDLKGRAIRDEVLRLLDVVRIPDSERWAQAFPHQLSGGMKQRAMIAGALACQPDLLLADEPTTALDATVQKSVLDLLAQLRREQNLTMIFVSHDLGAVARVCDDLLVMRWSRLVESGPVSRVIDAPRHDYTRKLLASHPDRLKPRAFAPVGQGAPLVEARGIQIRYGSRMLSDWIAGREGGFMAVKQVDFAVRQGETLGIVGESGSGKSTLARSLVGLVKPYRGAIFFDGQPADPAGPGRIAYLREMQLIYQHPSEALSPRMTVQAAIAEPLRRHRLCPRDAVQGRVAELMSQVDLDPDLITRFPGQLSGGQCQRVAIARALAFDPRVLIADEVTSALDVTLQAQVIDLLLRLQKERGLTMIFISHDLAVIRRLCSSVIVMREGRIVEAGPTAKVFDTPAEAYTRALIDAIPHLKGDVA</sequence>
<evidence type="ECO:0000313" key="9">
    <source>
        <dbReference type="EMBL" id="SFT90488.1"/>
    </source>
</evidence>
<evidence type="ECO:0000313" key="10">
    <source>
        <dbReference type="Proteomes" id="UP000182466"/>
    </source>
</evidence>
<keyword evidence="10" id="KW-1185">Reference proteome</keyword>
<keyword evidence="4" id="KW-1003">Cell membrane</keyword>
<reference evidence="9 10" key="1">
    <citation type="submission" date="2016-10" db="EMBL/GenBank/DDBJ databases">
        <authorList>
            <person name="de Groot N.N."/>
        </authorList>
    </citation>
    <scope>NUCLEOTIDE SEQUENCE [LARGE SCALE GENOMIC DNA]</scope>
    <source>
        <strain evidence="9 10">CGMCC 1.10959</strain>
    </source>
</reference>
<protein>
    <submittedName>
        <fullName evidence="9">Peptide/nickel transport system ATP-binding protein</fullName>
    </submittedName>
</protein>
<dbReference type="CDD" id="cd03257">
    <property type="entry name" value="ABC_NikE_OppD_transporters"/>
    <property type="match status" value="2"/>
</dbReference>
<dbReference type="EMBL" id="FPAW01000012">
    <property type="protein sequence ID" value="SFT90488.1"/>
    <property type="molecule type" value="Genomic_DNA"/>
</dbReference>
<dbReference type="GO" id="GO:0016887">
    <property type="term" value="F:ATP hydrolysis activity"/>
    <property type="evidence" value="ECO:0007669"/>
    <property type="project" value="InterPro"/>
</dbReference>
<dbReference type="PROSITE" id="PS50893">
    <property type="entry name" value="ABC_TRANSPORTER_2"/>
    <property type="match status" value="2"/>
</dbReference>
<dbReference type="OrthoDB" id="9802264at2"/>
<name>A0A1I7BTF5_9RHOB</name>
<gene>
    <name evidence="9" type="ORF">SAMN05216236_11214</name>
</gene>
<dbReference type="InterPro" id="IPR013563">
    <property type="entry name" value="Oligopep_ABC_C"/>
</dbReference>
<evidence type="ECO:0000256" key="6">
    <source>
        <dbReference type="ARBA" id="ARBA00022840"/>
    </source>
</evidence>
<dbReference type="GO" id="GO:0055085">
    <property type="term" value="P:transmembrane transport"/>
    <property type="evidence" value="ECO:0007669"/>
    <property type="project" value="UniProtKB-ARBA"/>
</dbReference>
<dbReference type="InterPro" id="IPR003593">
    <property type="entry name" value="AAA+_ATPase"/>
</dbReference>
<keyword evidence="3" id="KW-0813">Transport</keyword>
<dbReference type="InterPro" id="IPR003439">
    <property type="entry name" value="ABC_transporter-like_ATP-bd"/>
</dbReference>
<dbReference type="SUPFAM" id="SSF52540">
    <property type="entry name" value="P-loop containing nucleoside triphosphate hydrolases"/>
    <property type="match status" value="2"/>
</dbReference>
<dbReference type="Gene3D" id="3.40.50.300">
    <property type="entry name" value="P-loop containing nucleotide triphosphate hydrolases"/>
    <property type="match status" value="2"/>
</dbReference>
<dbReference type="Pfam" id="PF00005">
    <property type="entry name" value="ABC_tran"/>
    <property type="match status" value="2"/>
</dbReference>
<feature type="domain" description="ABC transporter" evidence="8">
    <location>
        <begin position="5"/>
        <end position="250"/>
    </location>
</feature>
<dbReference type="GO" id="GO:0005524">
    <property type="term" value="F:ATP binding"/>
    <property type="evidence" value="ECO:0007669"/>
    <property type="project" value="UniProtKB-KW"/>
</dbReference>
<evidence type="ECO:0000259" key="8">
    <source>
        <dbReference type="PROSITE" id="PS50893"/>
    </source>
</evidence>
<evidence type="ECO:0000256" key="4">
    <source>
        <dbReference type="ARBA" id="ARBA00022475"/>
    </source>
</evidence>
<feature type="domain" description="ABC transporter" evidence="8">
    <location>
        <begin position="279"/>
        <end position="523"/>
    </location>
</feature>
<dbReference type="GO" id="GO:0005886">
    <property type="term" value="C:plasma membrane"/>
    <property type="evidence" value="ECO:0007669"/>
    <property type="project" value="UniProtKB-SubCell"/>
</dbReference>
<dbReference type="InterPro" id="IPR017871">
    <property type="entry name" value="ABC_transporter-like_CS"/>
</dbReference>
<comment type="subcellular location">
    <subcellularLocation>
        <location evidence="1">Cell inner membrane</location>
        <topology evidence="1">Peripheral membrane protein</topology>
    </subcellularLocation>
</comment>
<organism evidence="9 10">
    <name type="scientific">Sedimentitalea nanhaiensis</name>
    <dbReference type="NCBI Taxonomy" id="999627"/>
    <lineage>
        <taxon>Bacteria</taxon>
        <taxon>Pseudomonadati</taxon>
        <taxon>Pseudomonadota</taxon>
        <taxon>Alphaproteobacteria</taxon>
        <taxon>Rhodobacterales</taxon>
        <taxon>Paracoccaceae</taxon>
        <taxon>Sedimentitalea</taxon>
    </lineage>
</organism>
<accession>A0A1I7BTF5</accession>
<keyword evidence="7" id="KW-0472">Membrane</keyword>
<dbReference type="InterPro" id="IPR050388">
    <property type="entry name" value="ABC_Ni/Peptide_Import"/>
</dbReference>
<dbReference type="RefSeq" id="WP_036050252.1">
    <property type="nucleotide sequence ID" value="NZ_FPAW01000012.1"/>
</dbReference>
<dbReference type="PANTHER" id="PTHR43297">
    <property type="entry name" value="OLIGOPEPTIDE TRANSPORT ATP-BINDING PROTEIN APPD"/>
    <property type="match status" value="1"/>
</dbReference>
<keyword evidence="6 9" id="KW-0067">ATP-binding</keyword>
<evidence type="ECO:0000256" key="2">
    <source>
        <dbReference type="ARBA" id="ARBA00005417"/>
    </source>
</evidence>